<proteinExistence type="predicted"/>
<sequence length="117" mass="12890">MAASTVNIADFRCRDLKARFGHAQSGFENPNGLELVESAPAADESEAELVEENPGVLDISVARDNPRMRQRFVLHAATASRHRSNLVRFNEPHVTVMKVNAVRALESSDDYDFPPAA</sequence>
<organism evidence="1 2">
    <name type="scientific">Occallatibacter riparius</name>
    <dbReference type="NCBI Taxonomy" id="1002689"/>
    <lineage>
        <taxon>Bacteria</taxon>
        <taxon>Pseudomonadati</taxon>
        <taxon>Acidobacteriota</taxon>
        <taxon>Terriglobia</taxon>
        <taxon>Terriglobales</taxon>
        <taxon>Acidobacteriaceae</taxon>
        <taxon>Occallatibacter</taxon>
    </lineage>
</organism>
<dbReference type="Proteomes" id="UP001059380">
    <property type="component" value="Chromosome"/>
</dbReference>
<evidence type="ECO:0000313" key="1">
    <source>
        <dbReference type="EMBL" id="UWZ86558.1"/>
    </source>
</evidence>
<dbReference type="KEGG" id="orp:MOP44_11565"/>
<name>A0A9J7BYT2_9BACT</name>
<accession>A0A9J7BYT2</accession>
<evidence type="ECO:0000313" key="2">
    <source>
        <dbReference type="Proteomes" id="UP001059380"/>
    </source>
</evidence>
<gene>
    <name evidence="1" type="ORF">MOP44_11565</name>
</gene>
<dbReference type="EMBL" id="CP093313">
    <property type="protein sequence ID" value="UWZ86558.1"/>
    <property type="molecule type" value="Genomic_DNA"/>
</dbReference>
<dbReference type="AlphaFoldDB" id="A0A9J7BYT2"/>
<dbReference type="RefSeq" id="WP_260796196.1">
    <property type="nucleotide sequence ID" value="NZ_CP093313.1"/>
</dbReference>
<keyword evidence="2" id="KW-1185">Reference proteome</keyword>
<reference evidence="1" key="1">
    <citation type="submission" date="2021-04" db="EMBL/GenBank/DDBJ databases">
        <title>Phylogenetic analysis of Acidobacteriaceae.</title>
        <authorList>
            <person name="Qiu L."/>
            <person name="Zhang Q."/>
        </authorList>
    </citation>
    <scope>NUCLEOTIDE SEQUENCE</scope>
    <source>
        <strain evidence="1">DSM 25168</strain>
    </source>
</reference>
<protein>
    <submittedName>
        <fullName evidence="1">Uncharacterized protein</fullName>
    </submittedName>
</protein>